<name>A0A7T8JX35_CALRO</name>
<feature type="non-terminal residue" evidence="2">
    <location>
        <position position="1"/>
    </location>
</feature>
<feature type="region of interest" description="Disordered" evidence="1">
    <location>
        <begin position="71"/>
        <end position="110"/>
    </location>
</feature>
<dbReference type="EMBL" id="CP045905">
    <property type="protein sequence ID" value="QQP37090.1"/>
    <property type="molecule type" value="Genomic_DNA"/>
</dbReference>
<evidence type="ECO:0000313" key="3">
    <source>
        <dbReference type="Proteomes" id="UP000595437"/>
    </source>
</evidence>
<reference evidence="3" key="1">
    <citation type="submission" date="2021-01" db="EMBL/GenBank/DDBJ databases">
        <title>Caligus Genome Assembly.</title>
        <authorList>
            <person name="Gallardo-Escarate C."/>
        </authorList>
    </citation>
    <scope>NUCLEOTIDE SEQUENCE [LARGE SCALE GENOMIC DNA]</scope>
</reference>
<gene>
    <name evidence="2" type="ORF">FKW44_022400</name>
</gene>
<dbReference type="OrthoDB" id="2275718at2759"/>
<dbReference type="AlphaFoldDB" id="A0A7T8JX35"/>
<sequence>VETQSEGTFEGILWTISRFLDVVLVQSHLVNLENPTEIKQETLEDKRTFHAKDIVRLTALDVDLDYATKSKDTKVNSSHRMSPMKLEGGGVEEEGKRASQGQAFHGPTCL</sequence>
<organism evidence="2 3">
    <name type="scientific">Caligus rogercresseyi</name>
    <name type="common">Sea louse</name>
    <dbReference type="NCBI Taxonomy" id="217165"/>
    <lineage>
        <taxon>Eukaryota</taxon>
        <taxon>Metazoa</taxon>
        <taxon>Ecdysozoa</taxon>
        <taxon>Arthropoda</taxon>
        <taxon>Crustacea</taxon>
        <taxon>Multicrustacea</taxon>
        <taxon>Hexanauplia</taxon>
        <taxon>Copepoda</taxon>
        <taxon>Siphonostomatoida</taxon>
        <taxon>Caligidae</taxon>
        <taxon>Caligus</taxon>
    </lineage>
</organism>
<evidence type="ECO:0000256" key="1">
    <source>
        <dbReference type="SAM" id="MobiDB-lite"/>
    </source>
</evidence>
<keyword evidence="3" id="KW-1185">Reference proteome</keyword>
<accession>A0A7T8JX35</accession>
<dbReference type="Proteomes" id="UP000595437">
    <property type="component" value="Chromosome 16"/>
</dbReference>
<proteinExistence type="predicted"/>
<protein>
    <submittedName>
        <fullName evidence="2">Ataxin2like proteinlike</fullName>
    </submittedName>
</protein>
<evidence type="ECO:0000313" key="2">
    <source>
        <dbReference type="EMBL" id="QQP37090.1"/>
    </source>
</evidence>